<dbReference type="PIRSF" id="PIRSF026166">
    <property type="entry name" value="UCP026166"/>
    <property type="match status" value="1"/>
</dbReference>
<dbReference type="EMBL" id="LKHS01000002">
    <property type="protein sequence ID" value="KQH87620.1"/>
    <property type="molecule type" value="Genomic_DNA"/>
</dbReference>
<feature type="transmembrane region" description="Helical" evidence="1">
    <location>
        <begin position="168"/>
        <end position="186"/>
    </location>
</feature>
<dbReference type="PANTHER" id="PTHR18640:SF5">
    <property type="entry name" value="SODIUM_BILE ACID COTRANSPORTER 7"/>
    <property type="match status" value="1"/>
</dbReference>
<dbReference type="FunCoup" id="A0A0Q2Y4E2">
    <property type="interactions" value="411"/>
</dbReference>
<feature type="transmembrane region" description="Helical" evidence="1">
    <location>
        <begin position="71"/>
        <end position="90"/>
    </location>
</feature>
<comment type="caution">
    <text evidence="2">The sequence shown here is derived from an EMBL/GenBank/DDBJ whole genome shotgun (WGS) entry which is preliminary data.</text>
</comment>
<keyword evidence="1" id="KW-0472">Membrane</keyword>
<keyword evidence="3" id="KW-1185">Reference proteome</keyword>
<feature type="transmembrane region" description="Helical" evidence="1">
    <location>
        <begin position="232"/>
        <end position="252"/>
    </location>
</feature>
<dbReference type="Proteomes" id="UP000051221">
    <property type="component" value="Unassembled WGS sequence"/>
</dbReference>
<sequence length="332" mass="36280">MNVLAKIKKEWFLVGMVVAILLAIVTSEFGRSGGMIHLDQLTGVGVAIVFFLHGLGLSPQAIKAGVTNWRLHIYIQIATFVVYPILWVIFGEAFLAYMPAALAFGFCYLLVLPSTISSSVAMTSVGKGNVPGAIFNASLSSILGVFITPLLIQLFMGFEGVQLDLLDSVISISKLLLIPMIVGQLMRPYLVAWVERHKAVVNKVDKYVILLIVYNAFCDSVVNGIWSEFSMGLLVSSIAICTVILLFMVHLIQWGARRTKFTLPDEVAAVFCGTKKTLAAGIPMAKVIFGADPSLGMILLPIMLYHPIQIFYCAVLANRYARQSESLKTVTN</sequence>
<feature type="transmembrane region" description="Helical" evidence="1">
    <location>
        <begin position="12"/>
        <end position="29"/>
    </location>
</feature>
<dbReference type="RefSeq" id="WP_055465289.1">
    <property type="nucleotide sequence ID" value="NZ_LKHS01000002.1"/>
</dbReference>
<reference evidence="2 3" key="1">
    <citation type="submission" date="2015-08" db="EMBL/GenBank/DDBJ databases">
        <title>Antibacterial properties of a collection of Vibrionaceae strains.</title>
        <authorList>
            <person name="Giubergia S."/>
        </authorList>
    </citation>
    <scope>NUCLEOTIDE SEQUENCE [LARGE SCALE GENOMIC DNA]</scope>
    <source>
        <strain evidence="2 3">S0821</strain>
    </source>
</reference>
<dbReference type="PANTHER" id="PTHR18640">
    <property type="entry name" value="SOLUTE CARRIER FAMILY 10 MEMBER 7"/>
    <property type="match status" value="1"/>
</dbReference>
<dbReference type="InterPro" id="IPR038770">
    <property type="entry name" value="Na+/solute_symporter_sf"/>
</dbReference>
<evidence type="ECO:0000256" key="1">
    <source>
        <dbReference type="SAM" id="Phobius"/>
    </source>
</evidence>
<keyword evidence="1" id="KW-1133">Transmembrane helix</keyword>
<feature type="transmembrane region" description="Helical" evidence="1">
    <location>
        <begin position="96"/>
        <end position="121"/>
    </location>
</feature>
<gene>
    <name evidence="2" type="ORF">AMR76_03300</name>
</gene>
<protein>
    <submittedName>
        <fullName evidence="2">Bile acid:sodium symporter</fullName>
    </submittedName>
</protein>
<name>A0A0Q2Y4E2_VIBFU</name>
<feature type="transmembrane region" description="Helical" evidence="1">
    <location>
        <begin position="133"/>
        <end position="156"/>
    </location>
</feature>
<accession>A0A0Q2Y4E2</accession>
<proteinExistence type="predicted"/>
<dbReference type="Gene3D" id="1.20.1530.20">
    <property type="match status" value="1"/>
</dbReference>
<dbReference type="AlphaFoldDB" id="A0A0Q2Y4E2"/>
<feature type="transmembrane region" description="Helical" evidence="1">
    <location>
        <begin position="41"/>
        <end position="59"/>
    </location>
</feature>
<dbReference type="InParanoid" id="A0A0Q2Y4E2"/>
<dbReference type="GO" id="GO:0005886">
    <property type="term" value="C:plasma membrane"/>
    <property type="evidence" value="ECO:0007669"/>
    <property type="project" value="TreeGrafter"/>
</dbReference>
<feature type="transmembrane region" description="Helical" evidence="1">
    <location>
        <begin position="207"/>
        <end position="226"/>
    </location>
</feature>
<evidence type="ECO:0000313" key="2">
    <source>
        <dbReference type="EMBL" id="KQH87620.1"/>
    </source>
</evidence>
<dbReference type="Pfam" id="PF13593">
    <property type="entry name" value="SBF_like"/>
    <property type="match status" value="1"/>
</dbReference>
<dbReference type="InterPro" id="IPR016833">
    <property type="entry name" value="Put_Na-Bile_cotransptr"/>
</dbReference>
<organism evidence="2 3">
    <name type="scientific">Vibrio furnissii</name>
    <dbReference type="NCBI Taxonomy" id="29494"/>
    <lineage>
        <taxon>Bacteria</taxon>
        <taxon>Pseudomonadati</taxon>
        <taxon>Pseudomonadota</taxon>
        <taxon>Gammaproteobacteria</taxon>
        <taxon>Vibrionales</taxon>
        <taxon>Vibrionaceae</taxon>
        <taxon>Vibrio</taxon>
    </lineage>
</organism>
<keyword evidence="1" id="KW-0812">Transmembrane</keyword>
<evidence type="ECO:0000313" key="3">
    <source>
        <dbReference type="Proteomes" id="UP000051221"/>
    </source>
</evidence>